<protein>
    <submittedName>
        <fullName evidence="1">Uncharacterized protein</fullName>
    </submittedName>
</protein>
<reference evidence="1" key="2">
    <citation type="submission" date="2020-06" db="EMBL/GenBank/DDBJ databases">
        <authorList>
            <person name="Sheffer M."/>
        </authorList>
    </citation>
    <scope>NUCLEOTIDE SEQUENCE</scope>
</reference>
<proteinExistence type="predicted"/>
<evidence type="ECO:0000313" key="2">
    <source>
        <dbReference type="Proteomes" id="UP000807504"/>
    </source>
</evidence>
<comment type="caution">
    <text evidence="1">The sequence shown here is derived from an EMBL/GenBank/DDBJ whole genome shotgun (WGS) entry which is preliminary data.</text>
</comment>
<dbReference type="Proteomes" id="UP000807504">
    <property type="component" value="Unassembled WGS sequence"/>
</dbReference>
<dbReference type="AlphaFoldDB" id="A0A8T0E2W2"/>
<name>A0A8T0E2W2_ARGBR</name>
<evidence type="ECO:0000313" key="1">
    <source>
        <dbReference type="EMBL" id="KAF8763780.1"/>
    </source>
</evidence>
<sequence>MILHNNFDNLSIIEKASEAGANKFTFILEAQNGSLPKVYSKSLKENIRQKITTAKYIDDMFISRQEKILLKAQNGHTAKELCYIEAIMGIPIRIQYITSRFFLHNTEKTADLLDLRELEEENNIKI</sequence>
<accession>A0A8T0E2W2</accession>
<dbReference type="EMBL" id="JABXBU010002231">
    <property type="protein sequence ID" value="KAF8763780.1"/>
    <property type="molecule type" value="Genomic_DNA"/>
</dbReference>
<gene>
    <name evidence="1" type="ORF">HNY73_021922</name>
</gene>
<keyword evidence="2" id="KW-1185">Reference proteome</keyword>
<reference evidence="1" key="1">
    <citation type="journal article" date="2020" name="bioRxiv">
        <title>Chromosome-level reference genome of the European wasp spider Argiope bruennichi: a resource for studies on range expansion and evolutionary adaptation.</title>
        <authorList>
            <person name="Sheffer M.M."/>
            <person name="Hoppe A."/>
            <person name="Krehenwinkel H."/>
            <person name="Uhl G."/>
            <person name="Kuss A.W."/>
            <person name="Jensen L."/>
            <person name="Jensen C."/>
            <person name="Gillespie R.G."/>
            <person name="Hoff K.J."/>
            <person name="Prost S."/>
        </authorList>
    </citation>
    <scope>NUCLEOTIDE SEQUENCE</scope>
</reference>
<organism evidence="1 2">
    <name type="scientific">Argiope bruennichi</name>
    <name type="common">Wasp spider</name>
    <name type="synonym">Aranea bruennichi</name>
    <dbReference type="NCBI Taxonomy" id="94029"/>
    <lineage>
        <taxon>Eukaryota</taxon>
        <taxon>Metazoa</taxon>
        <taxon>Ecdysozoa</taxon>
        <taxon>Arthropoda</taxon>
        <taxon>Chelicerata</taxon>
        <taxon>Arachnida</taxon>
        <taxon>Araneae</taxon>
        <taxon>Araneomorphae</taxon>
        <taxon>Entelegynae</taxon>
        <taxon>Araneoidea</taxon>
        <taxon>Araneidae</taxon>
        <taxon>Argiope</taxon>
    </lineage>
</organism>